<name>A0ABR3ML36_9TELE</name>
<dbReference type="PANTHER" id="PTHR37984:SF8">
    <property type="entry name" value="CCHC-TYPE DOMAIN-CONTAINING PROTEIN"/>
    <property type="match status" value="1"/>
</dbReference>
<proteinExistence type="predicted"/>
<dbReference type="Proteomes" id="UP001558613">
    <property type="component" value="Unassembled WGS sequence"/>
</dbReference>
<dbReference type="InterPro" id="IPR043502">
    <property type="entry name" value="DNA/RNA_pol_sf"/>
</dbReference>
<sequence>MRLDESVHPSVCAPRRIPVAMKDKVLQDLERMARLGIISPVEEATPWVSAMAATVKKDGTVRICIDPVHFNKALLRPYHLLCRGGERPATGPYAADETV</sequence>
<dbReference type="InterPro" id="IPR050951">
    <property type="entry name" value="Retrovirus_Pol_polyprotein"/>
</dbReference>
<comment type="caution">
    <text evidence="1">The sequence shown here is derived from an EMBL/GenBank/DDBJ whole genome shotgun (WGS) entry which is preliminary data.</text>
</comment>
<keyword evidence="2" id="KW-1185">Reference proteome</keyword>
<protein>
    <submittedName>
        <fullName evidence="1">Uncharacterized protein</fullName>
    </submittedName>
</protein>
<dbReference type="PANTHER" id="PTHR37984">
    <property type="entry name" value="PROTEIN CBG26694"/>
    <property type="match status" value="1"/>
</dbReference>
<reference evidence="1 2" key="1">
    <citation type="submission" date="2023-09" db="EMBL/GenBank/DDBJ databases">
        <authorList>
            <person name="Wang M."/>
        </authorList>
    </citation>
    <scope>NUCLEOTIDE SEQUENCE [LARGE SCALE GENOMIC DNA]</scope>
    <source>
        <strain evidence="1">GT-2023</strain>
        <tissue evidence="1">Liver</tissue>
    </source>
</reference>
<dbReference type="Gene3D" id="3.10.10.10">
    <property type="entry name" value="HIV Type 1 Reverse Transcriptase, subunit A, domain 1"/>
    <property type="match status" value="1"/>
</dbReference>
<evidence type="ECO:0000313" key="2">
    <source>
        <dbReference type="Proteomes" id="UP001558613"/>
    </source>
</evidence>
<dbReference type="EMBL" id="JAYMGO010000011">
    <property type="protein sequence ID" value="KAL1265326.1"/>
    <property type="molecule type" value="Genomic_DNA"/>
</dbReference>
<evidence type="ECO:0000313" key="1">
    <source>
        <dbReference type="EMBL" id="KAL1265326.1"/>
    </source>
</evidence>
<dbReference type="SUPFAM" id="SSF56672">
    <property type="entry name" value="DNA/RNA polymerases"/>
    <property type="match status" value="1"/>
</dbReference>
<accession>A0ABR3ML36</accession>
<organism evidence="1 2">
    <name type="scientific">Cirrhinus molitorella</name>
    <name type="common">mud carp</name>
    <dbReference type="NCBI Taxonomy" id="172907"/>
    <lineage>
        <taxon>Eukaryota</taxon>
        <taxon>Metazoa</taxon>
        <taxon>Chordata</taxon>
        <taxon>Craniata</taxon>
        <taxon>Vertebrata</taxon>
        <taxon>Euteleostomi</taxon>
        <taxon>Actinopterygii</taxon>
        <taxon>Neopterygii</taxon>
        <taxon>Teleostei</taxon>
        <taxon>Ostariophysi</taxon>
        <taxon>Cypriniformes</taxon>
        <taxon>Cyprinidae</taxon>
        <taxon>Labeoninae</taxon>
        <taxon>Labeonini</taxon>
        <taxon>Cirrhinus</taxon>
    </lineage>
</organism>
<gene>
    <name evidence="1" type="ORF">QQF64_003353</name>
</gene>